<organism evidence="1 2">
    <name type="scientific">Halogranum gelatinilyticum</name>
    <dbReference type="NCBI Taxonomy" id="660521"/>
    <lineage>
        <taxon>Archaea</taxon>
        <taxon>Methanobacteriati</taxon>
        <taxon>Methanobacteriota</taxon>
        <taxon>Stenosarchaea group</taxon>
        <taxon>Halobacteria</taxon>
        <taxon>Halobacteriales</taxon>
        <taxon>Haloferacaceae</taxon>
    </lineage>
</organism>
<dbReference type="Pfam" id="PF24110">
    <property type="entry name" value="DUF7385"/>
    <property type="match status" value="1"/>
</dbReference>
<dbReference type="InterPro" id="IPR055809">
    <property type="entry name" value="DUF7385"/>
</dbReference>
<name>A0A1G9TXG3_9EURY</name>
<dbReference type="RefSeq" id="WP_089697161.1">
    <property type="nucleotide sequence ID" value="NZ_FNHL01000002.1"/>
</dbReference>
<dbReference type="Proteomes" id="UP000199451">
    <property type="component" value="Unassembled WGS sequence"/>
</dbReference>
<protein>
    <recommendedName>
        <fullName evidence="3">Flagella cluster protein</fullName>
    </recommendedName>
</protein>
<dbReference type="AlphaFoldDB" id="A0A1G9TXG3"/>
<dbReference type="OrthoDB" id="191000at2157"/>
<evidence type="ECO:0000313" key="2">
    <source>
        <dbReference type="Proteomes" id="UP000199451"/>
    </source>
</evidence>
<dbReference type="STRING" id="660521.SAMN04487949_1953"/>
<keyword evidence="2" id="KW-1185">Reference proteome</keyword>
<reference evidence="2" key="1">
    <citation type="submission" date="2016-10" db="EMBL/GenBank/DDBJ databases">
        <authorList>
            <person name="Varghese N."/>
            <person name="Submissions S."/>
        </authorList>
    </citation>
    <scope>NUCLEOTIDE SEQUENCE [LARGE SCALE GENOMIC DNA]</scope>
    <source>
        <strain evidence="2">CGMCC 1.10119</strain>
    </source>
</reference>
<dbReference type="EMBL" id="FNHL01000002">
    <property type="protein sequence ID" value="SDM52343.1"/>
    <property type="molecule type" value="Genomic_DNA"/>
</dbReference>
<accession>A0A1G9TXG3</accession>
<sequence length="81" mass="9336">MTRLDVSDGFDVHDYRTKLKLVKQDRGTMYLENREDCLCPACDRPFERLFVSEQSEVTFNSAPNGPICLARTDDQLLVLTH</sequence>
<evidence type="ECO:0008006" key="3">
    <source>
        <dbReference type="Google" id="ProtNLM"/>
    </source>
</evidence>
<evidence type="ECO:0000313" key="1">
    <source>
        <dbReference type="EMBL" id="SDM52343.1"/>
    </source>
</evidence>
<gene>
    <name evidence="1" type="ORF">SAMN04487949_1953</name>
</gene>
<proteinExistence type="predicted"/>